<evidence type="ECO:0000256" key="3">
    <source>
        <dbReference type="ARBA" id="ARBA00022448"/>
    </source>
</evidence>
<evidence type="ECO:0000313" key="18">
    <source>
        <dbReference type="EMBL" id="GGI54340.1"/>
    </source>
</evidence>
<dbReference type="PANTHER" id="PTHR30069:SF53">
    <property type="entry name" value="COLICIN I RECEPTOR-RELATED"/>
    <property type="match status" value="1"/>
</dbReference>
<dbReference type="InterPro" id="IPR037066">
    <property type="entry name" value="Plug_dom_sf"/>
</dbReference>
<keyword evidence="6 15" id="KW-0732">Signal</keyword>
<dbReference type="EMBL" id="BMDP01000002">
    <property type="protein sequence ID" value="GGI54340.1"/>
    <property type="molecule type" value="Genomic_DNA"/>
</dbReference>
<evidence type="ECO:0000256" key="12">
    <source>
        <dbReference type="PROSITE-ProRule" id="PRU01360"/>
    </source>
</evidence>
<evidence type="ECO:0000259" key="17">
    <source>
        <dbReference type="Pfam" id="PF07715"/>
    </source>
</evidence>
<evidence type="ECO:0000256" key="14">
    <source>
        <dbReference type="SAM" id="MobiDB-lite"/>
    </source>
</evidence>
<reference evidence="18" key="2">
    <citation type="submission" date="2020-09" db="EMBL/GenBank/DDBJ databases">
        <authorList>
            <person name="Sun Q."/>
            <person name="Sedlacek I."/>
        </authorList>
    </citation>
    <scope>NUCLEOTIDE SEQUENCE</scope>
    <source>
        <strain evidence="18">CCM 7664</strain>
    </source>
</reference>
<keyword evidence="10" id="KW-0675">Receptor</keyword>
<comment type="subcellular location">
    <subcellularLocation>
        <location evidence="1 12">Cell outer membrane</location>
        <topology evidence="1 12">Multi-pass membrane protein</topology>
    </subcellularLocation>
</comment>
<keyword evidence="9 12" id="KW-0472">Membrane</keyword>
<evidence type="ECO:0000259" key="16">
    <source>
        <dbReference type="Pfam" id="PF00593"/>
    </source>
</evidence>
<sequence>MTSSALRHAATALRPLAIAAGIAAAFTPASHAQTSTQSLEPVIVTAARTAQKAGDVIADHVVITSEDIAQSGQTSLIDLLQTQRSVEITRNGGAGNSATVAIRGGTSKQTLLLIDGVRSFSSTSGEPTWSAIPLSQIDHIEIVLGPMAVLYGADAVGGVIQIFTKKGDGKPHPTFSAGAGSYGEEVLTAGVYGSTQGDHVLRYAFNASREESRGFSSTNKLVGKSFDPDDDGYSKRSASGSLSMELAKGQEIGASFLSSRNDGEYDTSLAKNYNPHLISEVDVYSVYTRNRITDNWTSLFQVSRNEDKSRTYTSPKASVIESQQDRYTWQNDIALGTDLLQIVAEHLHEEAALSADENQDRDTDSLAVAYQMKRGNHIGSAGIRYDDNSIYGSQVTGSLGYGYHLTQAWRVNGSVGTSFRAPTFNDLYYPGYGNLDAKPEKGKNAEIGIYYDDGRTDFSAVYYRNHLTDMLVTVKPCPITGAGNCYYNVEDAVLSGLSLAAGTRFGNFALHGTLDLQDPRNETNDTLLARRARSHGSISLDYASGAWTVGSDVFFSGYRYDDDKNTEKKRLGGYTLLNLHATYDLTDNWQLFGRWNNVTNKDYTLAYGYETPGSNVFVGVRYGFQ</sequence>
<organism evidence="18 19">
    <name type="scientific">Oxalicibacterium solurbis</name>
    <dbReference type="NCBI Taxonomy" id="69280"/>
    <lineage>
        <taxon>Bacteria</taxon>
        <taxon>Pseudomonadati</taxon>
        <taxon>Pseudomonadota</taxon>
        <taxon>Betaproteobacteria</taxon>
        <taxon>Burkholderiales</taxon>
        <taxon>Oxalobacteraceae</taxon>
        <taxon>Oxalicibacterium</taxon>
    </lineage>
</organism>
<evidence type="ECO:0000256" key="9">
    <source>
        <dbReference type="ARBA" id="ARBA00023136"/>
    </source>
</evidence>
<dbReference type="GO" id="GO:0009279">
    <property type="term" value="C:cell outer membrane"/>
    <property type="evidence" value="ECO:0007669"/>
    <property type="project" value="UniProtKB-SubCell"/>
</dbReference>
<dbReference type="InterPro" id="IPR000531">
    <property type="entry name" value="Beta-barrel_TonB"/>
</dbReference>
<evidence type="ECO:0000256" key="7">
    <source>
        <dbReference type="ARBA" id="ARBA00023065"/>
    </source>
</evidence>
<evidence type="ECO:0000256" key="2">
    <source>
        <dbReference type="ARBA" id="ARBA00009810"/>
    </source>
</evidence>
<keyword evidence="11 12" id="KW-0998">Cell outer membrane</keyword>
<feature type="domain" description="TonB-dependent receptor plug" evidence="17">
    <location>
        <begin position="61"/>
        <end position="159"/>
    </location>
</feature>
<evidence type="ECO:0000256" key="6">
    <source>
        <dbReference type="ARBA" id="ARBA00022729"/>
    </source>
</evidence>
<dbReference type="InterPro" id="IPR036942">
    <property type="entry name" value="Beta-barrel_TonB_sf"/>
</dbReference>
<evidence type="ECO:0000256" key="13">
    <source>
        <dbReference type="RuleBase" id="RU003357"/>
    </source>
</evidence>
<dbReference type="Gene3D" id="2.170.130.10">
    <property type="entry name" value="TonB-dependent receptor, plug domain"/>
    <property type="match status" value="1"/>
</dbReference>
<dbReference type="Pfam" id="PF07715">
    <property type="entry name" value="Plug"/>
    <property type="match status" value="1"/>
</dbReference>
<feature type="signal peptide" evidence="15">
    <location>
        <begin position="1"/>
        <end position="32"/>
    </location>
</feature>
<dbReference type="InterPro" id="IPR039426">
    <property type="entry name" value="TonB-dep_rcpt-like"/>
</dbReference>
<evidence type="ECO:0000256" key="4">
    <source>
        <dbReference type="ARBA" id="ARBA00022452"/>
    </source>
</evidence>
<evidence type="ECO:0000256" key="8">
    <source>
        <dbReference type="ARBA" id="ARBA00023077"/>
    </source>
</evidence>
<evidence type="ECO:0000256" key="15">
    <source>
        <dbReference type="SAM" id="SignalP"/>
    </source>
</evidence>
<keyword evidence="7" id="KW-0406">Ion transport</keyword>
<dbReference type="GO" id="GO:0015889">
    <property type="term" value="P:cobalamin transport"/>
    <property type="evidence" value="ECO:0007669"/>
    <property type="project" value="TreeGrafter"/>
</dbReference>
<dbReference type="CDD" id="cd01347">
    <property type="entry name" value="ligand_gated_channel"/>
    <property type="match status" value="1"/>
</dbReference>
<proteinExistence type="inferred from homology"/>
<feature type="domain" description="TonB-dependent receptor-like beta-barrel" evidence="16">
    <location>
        <begin position="204"/>
        <end position="598"/>
    </location>
</feature>
<reference evidence="18" key="1">
    <citation type="journal article" date="2014" name="Int. J. Syst. Evol. Microbiol.">
        <title>Complete genome sequence of Corynebacterium casei LMG S-19264T (=DSM 44701T), isolated from a smear-ripened cheese.</title>
        <authorList>
            <consortium name="US DOE Joint Genome Institute (JGI-PGF)"/>
            <person name="Walter F."/>
            <person name="Albersmeier A."/>
            <person name="Kalinowski J."/>
            <person name="Ruckert C."/>
        </authorList>
    </citation>
    <scope>NUCLEOTIDE SEQUENCE</scope>
    <source>
        <strain evidence="18">CCM 7664</strain>
    </source>
</reference>
<keyword evidence="19" id="KW-1185">Reference proteome</keyword>
<dbReference type="GO" id="GO:0006811">
    <property type="term" value="P:monoatomic ion transport"/>
    <property type="evidence" value="ECO:0007669"/>
    <property type="project" value="UniProtKB-KW"/>
</dbReference>
<dbReference type="PROSITE" id="PS52016">
    <property type="entry name" value="TONB_DEPENDENT_REC_3"/>
    <property type="match status" value="1"/>
</dbReference>
<protein>
    <submittedName>
        <fullName evidence="18">Outer membrane protein</fullName>
    </submittedName>
</protein>
<evidence type="ECO:0000256" key="1">
    <source>
        <dbReference type="ARBA" id="ARBA00004571"/>
    </source>
</evidence>
<dbReference type="Pfam" id="PF00593">
    <property type="entry name" value="TonB_dep_Rec_b-barrel"/>
    <property type="match status" value="1"/>
</dbReference>
<dbReference type="SUPFAM" id="SSF56935">
    <property type="entry name" value="Porins"/>
    <property type="match status" value="1"/>
</dbReference>
<dbReference type="Gene3D" id="2.40.170.20">
    <property type="entry name" value="TonB-dependent receptor, beta-barrel domain"/>
    <property type="match status" value="1"/>
</dbReference>
<dbReference type="InterPro" id="IPR012910">
    <property type="entry name" value="Plug_dom"/>
</dbReference>
<name>A0A8J3AW14_9BURK</name>
<keyword evidence="4 12" id="KW-1134">Transmembrane beta strand</keyword>
<comment type="similarity">
    <text evidence="2 12 13">Belongs to the TonB-dependent receptor family.</text>
</comment>
<evidence type="ECO:0000256" key="11">
    <source>
        <dbReference type="ARBA" id="ARBA00023237"/>
    </source>
</evidence>
<evidence type="ECO:0000313" key="19">
    <source>
        <dbReference type="Proteomes" id="UP000627205"/>
    </source>
</evidence>
<feature type="region of interest" description="Disordered" evidence="14">
    <location>
        <begin position="216"/>
        <end position="238"/>
    </location>
</feature>
<dbReference type="RefSeq" id="WP_188420402.1">
    <property type="nucleotide sequence ID" value="NZ_BMDP01000002.1"/>
</dbReference>
<evidence type="ECO:0000256" key="5">
    <source>
        <dbReference type="ARBA" id="ARBA00022692"/>
    </source>
</evidence>
<keyword evidence="8 13" id="KW-0798">TonB box</keyword>
<evidence type="ECO:0000256" key="10">
    <source>
        <dbReference type="ARBA" id="ARBA00023170"/>
    </source>
</evidence>
<keyword evidence="3 12" id="KW-0813">Transport</keyword>
<gene>
    <name evidence="18" type="ORF">GCM10011430_15140</name>
</gene>
<keyword evidence="5 12" id="KW-0812">Transmembrane</keyword>
<accession>A0A8J3AW14</accession>
<feature type="chain" id="PRO_5035188441" evidence="15">
    <location>
        <begin position="33"/>
        <end position="625"/>
    </location>
</feature>
<comment type="caution">
    <text evidence="18">The sequence shown here is derived from an EMBL/GenBank/DDBJ whole genome shotgun (WGS) entry which is preliminary data.</text>
</comment>
<dbReference type="PANTHER" id="PTHR30069">
    <property type="entry name" value="TONB-DEPENDENT OUTER MEMBRANE RECEPTOR"/>
    <property type="match status" value="1"/>
</dbReference>
<dbReference type="AlphaFoldDB" id="A0A8J3AW14"/>
<dbReference type="Proteomes" id="UP000627205">
    <property type="component" value="Unassembled WGS sequence"/>
</dbReference>